<protein>
    <submittedName>
        <fullName evidence="3">Uncharacterized protein LOC102802327</fullName>
    </submittedName>
</protein>
<keyword evidence="2" id="KW-1185">Reference proteome</keyword>
<reference evidence="3" key="1">
    <citation type="submission" date="2025-08" db="UniProtKB">
        <authorList>
            <consortium name="RefSeq"/>
        </authorList>
    </citation>
    <scope>IDENTIFICATION</scope>
    <source>
        <tissue evidence="3">Testes</tissue>
    </source>
</reference>
<evidence type="ECO:0000256" key="1">
    <source>
        <dbReference type="SAM" id="SignalP"/>
    </source>
</evidence>
<evidence type="ECO:0000313" key="3">
    <source>
        <dbReference type="RefSeq" id="XP_006823558.1"/>
    </source>
</evidence>
<name>A0ABM0MU67_SACKO</name>
<proteinExistence type="predicted"/>
<organism evidence="2 3">
    <name type="scientific">Saccoglossus kowalevskii</name>
    <name type="common">Acorn worm</name>
    <dbReference type="NCBI Taxonomy" id="10224"/>
    <lineage>
        <taxon>Eukaryota</taxon>
        <taxon>Metazoa</taxon>
        <taxon>Hemichordata</taxon>
        <taxon>Enteropneusta</taxon>
        <taxon>Harrimaniidae</taxon>
        <taxon>Saccoglossus</taxon>
    </lineage>
</organism>
<dbReference type="RefSeq" id="XP_006823558.1">
    <property type="nucleotide sequence ID" value="XM_006823495.1"/>
</dbReference>
<gene>
    <name evidence="3" type="primary">LOC102802327</name>
</gene>
<sequence>MQFSLVFMLVALMFMITDGFDYSASDCESVCVCREDCSKEGHTERPWCKRTCPGNLVCCTNARNCRDICGGQCQDSCTGEQTIDPWCKTSCEGDQVCCVDS</sequence>
<evidence type="ECO:0000313" key="2">
    <source>
        <dbReference type="Proteomes" id="UP000694865"/>
    </source>
</evidence>
<feature type="signal peptide" evidence="1">
    <location>
        <begin position="1"/>
        <end position="19"/>
    </location>
</feature>
<accession>A0ABM0MU67</accession>
<feature type="chain" id="PRO_5047197299" evidence="1">
    <location>
        <begin position="20"/>
        <end position="101"/>
    </location>
</feature>
<dbReference type="GeneID" id="102802327"/>
<dbReference type="Proteomes" id="UP000694865">
    <property type="component" value="Unplaced"/>
</dbReference>
<keyword evidence="1" id="KW-0732">Signal</keyword>